<dbReference type="GO" id="GO:0006047">
    <property type="term" value="P:UDP-N-acetylglucosamine metabolic process"/>
    <property type="evidence" value="ECO:0007669"/>
    <property type="project" value="TreeGrafter"/>
</dbReference>
<dbReference type="HAMAP" id="MF_00164">
    <property type="entry name" value="GlmS"/>
    <property type="match status" value="1"/>
</dbReference>
<evidence type="ECO:0000313" key="13">
    <source>
        <dbReference type="EMBL" id="SFS02524.1"/>
    </source>
</evidence>
<evidence type="ECO:0000256" key="10">
    <source>
        <dbReference type="HAMAP-Rule" id="MF_00164"/>
    </source>
</evidence>
<dbReference type="EMBL" id="FOZN01000001">
    <property type="protein sequence ID" value="SFS02524.1"/>
    <property type="molecule type" value="Genomic_DNA"/>
</dbReference>
<comment type="catalytic activity">
    <reaction evidence="1 10">
        <text>D-fructose 6-phosphate + L-glutamine = D-glucosamine 6-phosphate + L-glutamate</text>
        <dbReference type="Rhea" id="RHEA:13237"/>
        <dbReference type="ChEBI" id="CHEBI:29985"/>
        <dbReference type="ChEBI" id="CHEBI:58359"/>
        <dbReference type="ChEBI" id="CHEBI:58725"/>
        <dbReference type="ChEBI" id="CHEBI:61527"/>
        <dbReference type="EC" id="2.6.1.16"/>
    </reaction>
</comment>
<dbReference type="CDD" id="cd05008">
    <property type="entry name" value="SIS_GlmS_GlmD_1"/>
    <property type="match status" value="1"/>
</dbReference>
<dbReference type="InterPro" id="IPR047084">
    <property type="entry name" value="GFAT_N"/>
</dbReference>
<dbReference type="FunFam" id="3.60.20.10:FF:000006">
    <property type="entry name" value="Glutamine--fructose-6-phosphate aminotransferase [isomerizing]"/>
    <property type="match status" value="1"/>
</dbReference>
<dbReference type="FunFam" id="3.40.50.10490:FF:000001">
    <property type="entry name" value="Glutamine--fructose-6-phosphate aminotransferase [isomerizing]"/>
    <property type="match status" value="1"/>
</dbReference>
<evidence type="ECO:0000256" key="4">
    <source>
        <dbReference type="ARBA" id="ARBA00016090"/>
    </source>
</evidence>
<keyword evidence="14" id="KW-1185">Reference proteome</keyword>
<dbReference type="InterPro" id="IPR035466">
    <property type="entry name" value="GlmS/AgaS_SIS"/>
</dbReference>
<dbReference type="InterPro" id="IPR005855">
    <property type="entry name" value="GFAT"/>
</dbReference>
<evidence type="ECO:0000256" key="1">
    <source>
        <dbReference type="ARBA" id="ARBA00001031"/>
    </source>
</evidence>
<dbReference type="PROSITE" id="PS51278">
    <property type="entry name" value="GATASE_TYPE_2"/>
    <property type="match status" value="1"/>
</dbReference>
<feature type="active site" description="Nucleophile; for GATase activity" evidence="10">
    <location>
        <position position="2"/>
    </location>
</feature>
<keyword evidence="9" id="KW-0315">Glutamine amidotransferase</keyword>
<dbReference type="Gene3D" id="3.60.20.10">
    <property type="entry name" value="Glutamine Phosphoribosylpyrophosphate, subunit 1, domain 1"/>
    <property type="match status" value="1"/>
</dbReference>
<evidence type="ECO:0000256" key="6">
    <source>
        <dbReference type="ARBA" id="ARBA00022576"/>
    </source>
</evidence>
<feature type="active site" description="For Fru-6P isomerization activity" evidence="10">
    <location>
        <position position="610"/>
    </location>
</feature>
<dbReference type="AlphaFoldDB" id="A0AA94KYU7"/>
<evidence type="ECO:0000256" key="5">
    <source>
        <dbReference type="ARBA" id="ARBA00022490"/>
    </source>
</evidence>
<dbReference type="PANTHER" id="PTHR10937:SF0">
    <property type="entry name" value="GLUTAMINE--FRUCTOSE-6-PHOSPHATE TRANSAMINASE (ISOMERIZING)"/>
    <property type="match status" value="1"/>
</dbReference>
<evidence type="ECO:0000259" key="11">
    <source>
        <dbReference type="PROSITE" id="PS51278"/>
    </source>
</evidence>
<dbReference type="PROSITE" id="PS51464">
    <property type="entry name" value="SIS"/>
    <property type="match status" value="2"/>
</dbReference>
<dbReference type="Proteomes" id="UP000198506">
    <property type="component" value="Unassembled WGS sequence"/>
</dbReference>
<feature type="initiator methionine" description="Removed" evidence="10">
    <location>
        <position position="1"/>
    </location>
</feature>
<organism evidence="13 14">
    <name type="scientific">Agrococcus baldri</name>
    <dbReference type="NCBI Taxonomy" id="153730"/>
    <lineage>
        <taxon>Bacteria</taxon>
        <taxon>Bacillati</taxon>
        <taxon>Actinomycetota</taxon>
        <taxon>Actinomycetes</taxon>
        <taxon>Micrococcales</taxon>
        <taxon>Microbacteriaceae</taxon>
        <taxon>Agrococcus</taxon>
    </lineage>
</organism>
<keyword evidence="8" id="KW-0677">Repeat</keyword>
<dbReference type="GO" id="GO:0005975">
    <property type="term" value="P:carbohydrate metabolic process"/>
    <property type="evidence" value="ECO:0007669"/>
    <property type="project" value="UniProtKB-UniRule"/>
</dbReference>
<accession>A0AA94KYU7</accession>
<protein>
    <recommendedName>
        <fullName evidence="4 10">Glutamine--fructose-6-phosphate aminotransferase [isomerizing]</fullName>
        <ecNumber evidence="3 10">2.6.1.16</ecNumber>
    </recommendedName>
    <alternativeName>
        <fullName evidence="10">D-fructose-6-phosphate amidotransferase</fullName>
    </alternativeName>
    <alternativeName>
        <fullName evidence="10">GFAT</fullName>
    </alternativeName>
    <alternativeName>
        <fullName evidence="10">Glucosamine-6-phosphate synthase</fullName>
    </alternativeName>
    <alternativeName>
        <fullName evidence="10">Hexosephosphate aminotransferase</fullName>
    </alternativeName>
    <alternativeName>
        <fullName evidence="10">L-glutamine--D-fructose-6-phosphate amidotransferase</fullName>
    </alternativeName>
</protein>
<feature type="domain" description="SIS" evidence="12">
    <location>
        <begin position="460"/>
        <end position="605"/>
    </location>
</feature>
<dbReference type="EC" id="2.6.1.16" evidence="3 10"/>
<evidence type="ECO:0000256" key="3">
    <source>
        <dbReference type="ARBA" id="ARBA00012916"/>
    </source>
</evidence>
<dbReference type="InterPro" id="IPR046348">
    <property type="entry name" value="SIS_dom_sf"/>
</dbReference>
<evidence type="ECO:0000256" key="9">
    <source>
        <dbReference type="ARBA" id="ARBA00022962"/>
    </source>
</evidence>
<dbReference type="GO" id="GO:0004360">
    <property type="term" value="F:glutamine-fructose-6-phosphate transaminase (isomerizing) activity"/>
    <property type="evidence" value="ECO:0007669"/>
    <property type="project" value="UniProtKB-UniRule"/>
</dbReference>
<dbReference type="GO" id="GO:0097367">
    <property type="term" value="F:carbohydrate derivative binding"/>
    <property type="evidence" value="ECO:0007669"/>
    <property type="project" value="InterPro"/>
</dbReference>
<keyword evidence="7 10" id="KW-0808">Transferase</keyword>
<dbReference type="CDD" id="cd00714">
    <property type="entry name" value="GFAT"/>
    <property type="match status" value="1"/>
</dbReference>
<dbReference type="GO" id="GO:0006487">
    <property type="term" value="P:protein N-linked glycosylation"/>
    <property type="evidence" value="ECO:0007669"/>
    <property type="project" value="TreeGrafter"/>
</dbReference>
<evidence type="ECO:0000259" key="12">
    <source>
        <dbReference type="PROSITE" id="PS51464"/>
    </source>
</evidence>
<feature type="domain" description="SIS" evidence="12">
    <location>
        <begin position="287"/>
        <end position="432"/>
    </location>
</feature>
<dbReference type="Pfam" id="PF01380">
    <property type="entry name" value="SIS"/>
    <property type="match status" value="2"/>
</dbReference>
<dbReference type="Gene3D" id="3.40.50.10490">
    <property type="entry name" value="Glucose-6-phosphate isomerase like protein, domain 1"/>
    <property type="match status" value="2"/>
</dbReference>
<dbReference type="SUPFAM" id="SSF56235">
    <property type="entry name" value="N-terminal nucleophile aminohydrolases (Ntn hydrolases)"/>
    <property type="match status" value="1"/>
</dbReference>
<dbReference type="Pfam" id="PF13522">
    <property type="entry name" value="GATase_6"/>
    <property type="match status" value="1"/>
</dbReference>
<dbReference type="InterPro" id="IPR001347">
    <property type="entry name" value="SIS_dom"/>
</dbReference>
<evidence type="ECO:0000256" key="2">
    <source>
        <dbReference type="ARBA" id="ARBA00004496"/>
    </source>
</evidence>
<sequence length="615" mass="65701">MCGIVGYTGQRSTVEVLLEGLSRLEYRGYDSAGVSVLDGDRVALRKKGGKLAVLRSSLEDAPLPDEGAGIGHTRWATHGGPTDENAHPHLGDDGRLSLIHNGIIENFAALRAELEADGETFLSETDTEAAAKLVGRAFRETGDLTTAMQQVVARLEGQFTLLAVHAEQPGVVVGACHNSPLLLGYGEGEHFLGSDVSAFVKFTPDAAALDNDQIVTITAEGASVTDFDGNPVEPKRFEVSWDASAADKGGWSSFMAKEVAEGPEAVANTLLGRLTDDGVDLGELGVLDEETLRGIQRIVIVACGTANYSGLVGKYAIETWARVPVEVDLAHEFRYRDPMLGEHTLVISISQSGETMDTKMAVQHAKAQGARTLSICNTQGATIPRESEAVLYTHAGPEVAVASTKAFLAQVIGQLLFGLHLAKVRGTMTDEAIAEVVRELKELPDELRQVLAEQASVHELAHWMSDTRAVLFLGRHVGYPVALEGALKLKEISYIHAEGFAGGELKHGPIALIEPGQVVFVVVPSPRNQPVLHSKIISNIQEIRARGARVIAVAEAGDAAVMPYADVVLRVPLTLPMLEPVLQVVPLHIFALELATAKGLDVDQPRNLAKSVTVE</sequence>
<dbReference type="InterPro" id="IPR035490">
    <property type="entry name" value="GlmS/FrlB_SIS"/>
</dbReference>
<dbReference type="NCBIfam" id="TIGR01135">
    <property type="entry name" value="glmS"/>
    <property type="match status" value="1"/>
</dbReference>
<dbReference type="GO" id="GO:0005829">
    <property type="term" value="C:cytosol"/>
    <property type="evidence" value="ECO:0007669"/>
    <property type="project" value="TreeGrafter"/>
</dbReference>
<comment type="subunit">
    <text evidence="10">Homodimer.</text>
</comment>
<dbReference type="InterPro" id="IPR017932">
    <property type="entry name" value="GATase_2_dom"/>
</dbReference>
<name>A0AA94KYU7_9MICO</name>
<gene>
    <name evidence="10" type="primary">glmS</name>
    <name evidence="13" type="ORF">SAMN04487783_0660</name>
</gene>
<dbReference type="SUPFAM" id="SSF53697">
    <property type="entry name" value="SIS domain"/>
    <property type="match status" value="1"/>
</dbReference>
<keyword evidence="5 10" id="KW-0963">Cytoplasm</keyword>
<dbReference type="InterPro" id="IPR029055">
    <property type="entry name" value="Ntn_hydrolases_N"/>
</dbReference>
<dbReference type="RefSeq" id="WP_092915776.1">
    <property type="nucleotide sequence ID" value="NZ_FOZN01000001.1"/>
</dbReference>
<comment type="subcellular location">
    <subcellularLocation>
        <location evidence="2 10">Cytoplasm</location>
    </subcellularLocation>
</comment>
<proteinExistence type="inferred from homology"/>
<evidence type="ECO:0000256" key="7">
    <source>
        <dbReference type="ARBA" id="ARBA00022679"/>
    </source>
</evidence>
<evidence type="ECO:0000313" key="14">
    <source>
        <dbReference type="Proteomes" id="UP000198506"/>
    </source>
</evidence>
<comment type="caution">
    <text evidence="13">The sequence shown here is derived from an EMBL/GenBank/DDBJ whole genome shotgun (WGS) entry which is preliminary data.</text>
</comment>
<dbReference type="NCBIfam" id="NF001484">
    <property type="entry name" value="PRK00331.1"/>
    <property type="match status" value="1"/>
</dbReference>
<keyword evidence="6 10" id="KW-0032">Aminotransferase</keyword>
<feature type="domain" description="Glutamine amidotransferase type-2" evidence="11">
    <location>
        <begin position="2"/>
        <end position="220"/>
    </location>
</feature>
<reference evidence="13 14" key="1">
    <citation type="submission" date="2016-10" db="EMBL/GenBank/DDBJ databases">
        <authorList>
            <person name="Varghese N."/>
            <person name="Submissions S."/>
        </authorList>
    </citation>
    <scope>NUCLEOTIDE SEQUENCE [LARGE SCALE GENOMIC DNA]</scope>
    <source>
        <strain evidence="13 14">IAM 15147</strain>
    </source>
</reference>
<comment type="function">
    <text evidence="10">Catalyzes the first step in hexosamine metabolism, converting fructose-6P into glucosamine-6P using glutamine as a nitrogen source.</text>
</comment>
<dbReference type="GO" id="GO:0006002">
    <property type="term" value="P:fructose 6-phosphate metabolic process"/>
    <property type="evidence" value="ECO:0007669"/>
    <property type="project" value="TreeGrafter"/>
</dbReference>
<evidence type="ECO:0000256" key="8">
    <source>
        <dbReference type="ARBA" id="ARBA00022737"/>
    </source>
</evidence>
<dbReference type="PANTHER" id="PTHR10937">
    <property type="entry name" value="GLUCOSAMINE--FRUCTOSE-6-PHOSPHATE AMINOTRANSFERASE, ISOMERIZING"/>
    <property type="match status" value="1"/>
</dbReference>
<dbReference type="CDD" id="cd05009">
    <property type="entry name" value="SIS_GlmS_GlmD_2"/>
    <property type="match status" value="1"/>
</dbReference>